<keyword evidence="1" id="KW-0175">Coiled coil</keyword>
<reference evidence="5" key="1">
    <citation type="journal article" date="2019" name="Int. J. Syst. Evol. Microbiol.">
        <title>The Global Catalogue of Microorganisms (GCM) 10K type strain sequencing project: providing services to taxonomists for standard genome sequencing and annotation.</title>
        <authorList>
            <consortium name="The Broad Institute Genomics Platform"/>
            <consortium name="The Broad Institute Genome Sequencing Center for Infectious Disease"/>
            <person name="Wu L."/>
            <person name="Ma J."/>
        </authorList>
    </citation>
    <scope>NUCLEOTIDE SEQUENCE [LARGE SCALE GENOMIC DNA]</scope>
    <source>
        <strain evidence="5">CGMCC 1.12769</strain>
    </source>
</reference>
<feature type="region of interest" description="Disordered" evidence="2">
    <location>
        <begin position="483"/>
        <end position="502"/>
    </location>
</feature>
<comment type="caution">
    <text evidence="4">The sequence shown here is derived from an EMBL/GenBank/DDBJ whole genome shotgun (WGS) entry which is preliminary data.</text>
</comment>
<evidence type="ECO:0000313" key="4">
    <source>
        <dbReference type="EMBL" id="GGH13229.1"/>
    </source>
</evidence>
<evidence type="ECO:0000313" key="5">
    <source>
        <dbReference type="Proteomes" id="UP000659344"/>
    </source>
</evidence>
<organism evidence="4 5">
    <name type="scientific">Paenibacillus segetis</name>
    <dbReference type="NCBI Taxonomy" id="1325360"/>
    <lineage>
        <taxon>Bacteria</taxon>
        <taxon>Bacillati</taxon>
        <taxon>Bacillota</taxon>
        <taxon>Bacilli</taxon>
        <taxon>Bacillales</taxon>
        <taxon>Paenibacillaceae</taxon>
        <taxon>Paenibacillus</taxon>
    </lineage>
</organism>
<gene>
    <name evidence="4" type="ORF">GCM10008013_06160</name>
</gene>
<dbReference type="RefSeq" id="WP_188535706.1">
    <property type="nucleotide sequence ID" value="NZ_BMFT01000001.1"/>
</dbReference>
<keyword evidence="3" id="KW-1133">Transmembrane helix</keyword>
<protein>
    <recommendedName>
        <fullName evidence="6">Flp pilus-assembly TadG-like N-terminal domain-containing protein</fullName>
    </recommendedName>
</protein>
<feature type="coiled-coil region" evidence="1">
    <location>
        <begin position="259"/>
        <end position="293"/>
    </location>
</feature>
<feature type="transmembrane region" description="Helical" evidence="3">
    <location>
        <begin position="12"/>
        <end position="31"/>
    </location>
</feature>
<keyword evidence="3" id="KW-0472">Membrane</keyword>
<evidence type="ECO:0008006" key="6">
    <source>
        <dbReference type="Google" id="ProtNLM"/>
    </source>
</evidence>
<sequence>MFNRQDSEKGAVTVFLIVIFTAIFAFVAIFIDFARMYALQTKTEALAHAATRSLLSAYDKDLVQKYGLFAYGETDENYVLSKVLQDNLDLADRSDDLPILGARLDSSSVELLRPLGNYSVFESQIREEMKYKAPIDFTIDIINRFKPISQVMKETSNTVDLLGKLQKLYDEREEKLDQLLDKQRKAGLSAEPLASLLPRSASLQVSDEAAGGVPSTAADMASQYASYQSMVIEDQDKDILERQHSIRISSYRLGASRIFSEAERSVSQAQSKHNDLLAEARGLLEEVVQINEQMKVIIDQSEQRSEQDGYNSVSQGQSTGGSENVIGDKEIAKIREQSRALLLPADLIEDFRSDIGGQAMQMTKLQSEMSSFFTEEGGVMSASTSCESLKSAVSVASRAVDSYLHIYLDHGANNVLDENVAALERYRSYDRERKQVEKEAGAKLKDTTNILKQLKELKNIMNQHQEQFDVLESYFNANRQLNQDASSEESTDGTSIAKDPYDAGKDATASMDTFYGGLSNIMAGMTDTCFQAEYIVNYFHFFDVSTLDELLKGNGTGKLEALTEQFAPQEQEVEYILYGFHNPSGNIAAAYGEIFTMRLAIRTMEGFIKNVNKGNPLLILASALLYGVEKAIEDMLTLVQKGSVPLCDFLKIELSYRDHLRIFLFLHGRSEKRLSRMLSVIRMNTGINLDERATYAKGEVTAAINLWFLPGVAKAMDSAGALTGRVEGSRYYVVKQADFSY</sequence>
<evidence type="ECO:0000256" key="3">
    <source>
        <dbReference type="SAM" id="Phobius"/>
    </source>
</evidence>
<keyword evidence="3" id="KW-0812">Transmembrane</keyword>
<keyword evidence="5" id="KW-1185">Reference proteome</keyword>
<proteinExistence type="predicted"/>
<evidence type="ECO:0000256" key="2">
    <source>
        <dbReference type="SAM" id="MobiDB-lite"/>
    </source>
</evidence>
<feature type="compositionally biased region" description="Polar residues" evidence="2">
    <location>
        <begin position="308"/>
        <end position="322"/>
    </location>
</feature>
<feature type="region of interest" description="Disordered" evidence="2">
    <location>
        <begin position="300"/>
        <end position="325"/>
    </location>
</feature>
<feature type="coiled-coil region" evidence="1">
    <location>
        <begin position="419"/>
        <end position="474"/>
    </location>
</feature>
<name>A0ABQ1Y5B8_9BACL</name>
<dbReference type="Proteomes" id="UP000659344">
    <property type="component" value="Unassembled WGS sequence"/>
</dbReference>
<accession>A0ABQ1Y5B8</accession>
<dbReference type="EMBL" id="BMFT01000001">
    <property type="protein sequence ID" value="GGH13229.1"/>
    <property type="molecule type" value="Genomic_DNA"/>
</dbReference>
<evidence type="ECO:0000256" key="1">
    <source>
        <dbReference type="SAM" id="Coils"/>
    </source>
</evidence>